<dbReference type="RefSeq" id="WP_048839622.1">
    <property type="nucleotide sequence ID" value="NZ_BAMV01000044.1"/>
</dbReference>
<keyword evidence="5" id="KW-1185">Reference proteome</keyword>
<feature type="region of interest" description="Disordered" evidence="1">
    <location>
        <begin position="145"/>
        <end position="166"/>
    </location>
</feature>
<feature type="compositionally biased region" description="Basic and acidic residues" evidence="1">
    <location>
        <begin position="218"/>
        <end position="229"/>
    </location>
</feature>
<gene>
    <name evidence="2" type="ORF">Abci_046_012</name>
    <name evidence="3" type="ORF">ACI01nite_25280</name>
</gene>
<name>A0A0D6N6I5_9PROT</name>
<sequence length="377" mass="41838">MTNNRPQLARFDQGAVTPLKMLRSMPAELRGVVTNLHEALKEIRSCVFRAGTLVLTDEQVALQAWLDGATLKRTLPIIIQAGFMARDDAGALFSPHLYDRLLRKEERAARKAQAEADRAQWVAEAQDRGDAPQGMTPKQIASIINGRKGGRPRKNPAPAVGQKNMPFYGVVGGTEKPEQKNNTSWVMENELTGSVGSLEEERIYTNLNNTLSSSSNSREPEIPKPDTAEVSHIAQKAREAGGIGADQRTYAENYVRDWLRAGADEALIVRTIAPLHGKAHKFVYFDAPVRQAIQQKATEPAAKPAIPKDEAEQQAQAVWKRAQPLWARMMQETRDLSAVDRKWPSVAQEHDLPNCPPRYDAYVAYFRQQANGTRAAA</sequence>
<evidence type="ECO:0000256" key="1">
    <source>
        <dbReference type="SAM" id="MobiDB-lite"/>
    </source>
</evidence>
<comment type="caution">
    <text evidence="2">The sequence shown here is derived from an EMBL/GenBank/DDBJ whole genome shotgun (WGS) entry which is preliminary data.</text>
</comment>
<dbReference type="STRING" id="1231339.Abci_046_012"/>
<reference evidence="3 5" key="2">
    <citation type="submission" date="2019-07" db="EMBL/GenBank/DDBJ databases">
        <title>Whole genome shotgun sequence of Acetobacter cibinongensis NBRC 16605.</title>
        <authorList>
            <person name="Hosoyama A."/>
            <person name="Uohara A."/>
            <person name="Ohji S."/>
            <person name="Ichikawa N."/>
        </authorList>
    </citation>
    <scope>NUCLEOTIDE SEQUENCE [LARGE SCALE GENOMIC DNA]</scope>
    <source>
        <strain evidence="3 5">NBRC 16605</strain>
    </source>
</reference>
<reference evidence="2 4" key="1">
    <citation type="submission" date="2012-11" db="EMBL/GenBank/DDBJ databases">
        <title>Whole genome sequence of Acetobacter cibinongensis 4H-1.</title>
        <authorList>
            <person name="Azuma Y."/>
            <person name="Higashiura N."/>
            <person name="Hirakawa H."/>
            <person name="Matsushita K."/>
        </authorList>
    </citation>
    <scope>NUCLEOTIDE SEQUENCE [LARGE SCALE GENOMIC DNA]</scope>
    <source>
        <strain evidence="2 4">4H-1</strain>
    </source>
</reference>
<accession>A0A0D6N6I5</accession>
<evidence type="ECO:0000313" key="4">
    <source>
        <dbReference type="Proteomes" id="UP000032671"/>
    </source>
</evidence>
<evidence type="ECO:0000313" key="3">
    <source>
        <dbReference type="EMBL" id="GEL59926.1"/>
    </source>
</evidence>
<dbReference type="EMBL" id="BAMV01000044">
    <property type="protein sequence ID" value="GAN61579.1"/>
    <property type="molecule type" value="Genomic_DNA"/>
</dbReference>
<feature type="region of interest" description="Disordered" evidence="1">
    <location>
        <begin position="209"/>
        <end position="230"/>
    </location>
</feature>
<proteinExistence type="predicted"/>
<evidence type="ECO:0000313" key="2">
    <source>
        <dbReference type="EMBL" id="GAN61579.1"/>
    </source>
</evidence>
<organism evidence="2 4">
    <name type="scientific">Acetobacter cibinongensis</name>
    <dbReference type="NCBI Taxonomy" id="146475"/>
    <lineage>
        <taxon>Bacteria</taxon>
        <taxon>Pseudomonadati</taxon>
        <taxon>Pseudomonadota</taxon>
        <taxon>Alphaproteobacteria</taxon>
        <taxon>Acetobacterales</taxon>
        <taxon>Acetobacteraceae</taxon>
        <taxon>Acetobacter</taxon>
    </lineage>
</organism>
<protein>
    <submittedName>
        <fullName evidence="2">Uncharacterized protein</fullName>
    </submittedName>
</protein>
<accession>A0A6N3SV02</accession>
<dbReference type="EMBL" id="BJVU01000016">
    <property type="protein sequence ID" value="GEL59926.1"/>
    <property type="molecule type" value="Genomic_DNA"/>
</dbReference>
<dbReference type="Proteomes" id="UP000321891">
    <property type="component" value="Unassembled WGS sequence"/>
</dbReference>
<evidence type="ECO:0000313" key="5">
    <source>
        <dbReference type="Proteomes" id="UP000321891"/>
    </source>
</evidence>
<dbReference type="Proteomes" id="UP000032671">
    <property type="component" value="Unassembled WGS sequence"/>
</dbReference>
<dbReference type="AlphaFoldDB" id="A0A0D6N6I5"/>